<keyword evidence="3 4" id="KW-0862">Zinc</keyword>
<keyword evidence="1 4" id="KW-0479">Metal-binding</keyword>
<evidence type="ECO:0000313" key="5">
    <source>
        <dbReference type="EMBL" id="CUU66010.1"/>
    </source>
</evidence>
<comment type="similarity">
    <text evidence="4">Belongs to the MshB deacetylase family.</text>
</comment>
<dbReference type="Pfam" id="PF02585">
    <property type="entry name" value="PIG-L"/>
    <property type="match status" value="1"/>
</dbReference>
<dbReference type="GO" id="GO:0035595">
    <property type="term" value="F:N-acetylglucosaminylinositol deacetylase activity"/>
    <property type="evidence" value="ECO:0007669"/>
    <property type="project" value="UniProtKB-EC"/>
</dbReference>
<evidence type="ECO:0000256" key="1">
    <source>
        <dbReference type="ARBA" id="ARBA00022723"/>
    </source>
</evidence>
<dbReference type="AlphaFoldDB" id="A0A0X2NMQ2"/>
<feature type="binding site" evidence="4">
    <location>
        <position position="159"/>
    </location>
    <ligand>
        <name>Zn(2+)</name>
        <dbReference type="ChEBI" id="CHEBI:29105"/>
    </ligand>
</feature>
<proteinExistence type="inferred from homology"/>
<comment type="cofactor">
    <cofactor evidence="4">
        <name>Zn(2+)</name>
        <dbReference type="ChEBI" id="CHEBI:29105"/>
    </cofactor>
    <text evidence="4">Binds 1 zinc ion per subunit.</text>
</comment>
<dbReference type="HAMAP" id="MF_01696">
    <property type="entry name" value="MshB"/>
    <property type="match status" value="1"/>
</dbReference>
<dbReference type="EC" id="3.5.1.103" evidence="4"/>
<dbReference type="Gene3D" id="3.40.50.10320">
    <property type="entry name" value="LmbE-like"/>
    <property type="match status" value="1"/>
</dbReference>
<evidence type="ECO:0000256" key="4">
    <source>
        <dbReference type="HAMAP-Rule" id="MF_01696"/>
    </source>
</evidence>
<dbReference type="EMBL" id="FAUH01000008">
    <property type="protein sequence ID" value="CUU66010.1"/>
    <property type="molecule type" value="Genomic_DNA"/>
</dbReference>
<gene>
    <name evidence="4" type="primary">mshB</name>
    <name evidence="5" type="ORF">CVAR292_01347</name>
</gene>
<dbReference type="SUPFAM" id="SSF102588">
    <property type="entry name" value="LmbE-like"/>
    <property type="match status" value="1"/>
</dbReference>
<accession>A0A0X2NMQ2</accession>
<comment type="catalytic activity">
    <reaction evidence="4">
        <text>1D-myo-inositol 2-acetamido-2-deoxy-alpha-D-glucopyranoside + H2O = 1D-myo-inositol 2-amino-2-deoxy-alpha-D-glucopyranoside + acetate</text>
        <dbReference type="Rhea" id="RHEA:26180"/>
        <dbReference type="ChEBI" id="CHEBI:15377"/>
        <dbReference type="ChEBI" id="CHEBI:30089"/>
        <dbReference type="ChEBI" id="CHEBI:52442"/>
        <dbReference type="ChEBI" id="CHEBI:58886"/>
        <dbReference type="EC" id="3.5.1.103"/>
    </reaction>
</comment>
<evidence type="ECO:0000256" key="3">
    <source>
        <dbReference type="ARBA" id="ARBA00022833"/>
    </source>
</evidence>
<organism evidence="5 6">
    <name type="scientific">Corynebacterium variabile</name>
    <dbReference type="NCBI Taxonomy" id="1727"/>
    <lineage>
        <taxon>Bacteria</taxon>
        <taxon>Bacillati</taxon>
        <taxon>Actinomycetota</taxon>
        <taxon>Actinomycetes</taxon>
        <taxon>Mycobacteriales</taxon>
        <taxon>Corynebacteriaceae</taxon>
        <taxon>Corynebacterium</taxon>
    </lineage>
</organism>
<name>A0A0X2NMQ2_9CORY</name>
<evidence type="ECO:0000256" key="2">
    <source>
        <dbReference type="ARBA" id="ARBA00022801"/>
    </source>
</evidence>
<dbReference type="GO" id="GO:0008270">
    <property type="term" value="F:zinc ion binding"/>
    <property type="evidence" value="ECO:0007669"/>
    <property type="project" value="UniProtKB-UniRule"/>
</dbReference>
<evidence type="ECO:0000313" key="6">
    <source>
        <dbReference type="Proteomes" id="UP000182498"/>
    </source>
</evidence>
<comment type="function">
    <text evidence="4">Catalyzes the deacetylation of 1D-myo-inositol 2-acetamido-2-deoxy-alpha-D-glucopyranoside (GlcNAc-Ins) in the mycothiol biosynthesis pathway.</text>
</comment>
<keyword evidence="2 4" id="KW-0378">Hydrolase</keyword>
<dbReference type="InterPro" id="IPR017810">
    <property type="entry name" value="Mycothiol_biosynthesis_MshB"/>
</dbReference>
<feature type="binding site" evidence="4">
    <location>
        <position position="17"/>
    </location>
    <ligand>
        <name>Zn(2+)</name>
        <dbReference type="ChEBI" id="CHEBI:29105"/>
    </ligand>
</feature>
<dbReference type="NCBIfam" id="TIGR03445">
    <property type="entry name" value="mycothiol_MshB"/>
    <property type="match status" value="1"/>
</dbReference>
<dbReference type="RefSeq" id="WP_073883977.1">
    <property type="nucleotide sequence ID" value="NZ_FAUH01000008.1"/>
</dbReference>
<dbReference type="InterPro" id="IPR024078">
    <property type="entry name" value="LmbE-like_dom_sf"/>
</dbReference>
<dbReference type="InterPro" id="IPR003737">
    <property type="entry name" value="GlcNAc_PI_deacetylase-related"/>
</dbReference>
<feature type="binding site" evidence="4">
    <location>
        <position position="20"/>
    </location>
    <ligand>
        <name>Zn(2+)</name>
        <dbReference type="ChEBI" id="CHEBI:29105"/>
    </ligand>
</feature>
<sequence length="321" mass="33919">MTDQNLQGLRVLAVHAHPDDESLWTGLALTHWARRGAEVTVVTCTLGEEGEVIGDKYQGLVADRSGLLGGYRIAELQRALAALGVNHDGTTGSARPRFLGGVAHWRDSGMAGTPPADHPRAFVRSGDAVVDALRAEIAALRPHVVVTYGPDGGYGHPDHIRAHEITHAAVAAQADAGEWTPARIWWCVTEAEKLEAGLTELRAAGEPPADWRWPLDGELASVPASSVDARVLGSAEDLAAKQAAMVAHATQLWVADGSAGDVIDTPRTSSDGAPVPFCLSNLITQPLLGTESFTLGERRDGDSGLSGETLDRLDCLFAEGR</sequence>
<protein>
    <recommendedName>
        <fullName evidence="4">1D-myo-inositol 2-acetamido-2-deoxy-alpha-D-glucopyranoside deacetylase</fullName>
        <shortName evidence="4">GlcNAc-Ins deacetylase</shortName>
        <ecNumber evidence="4">3.5.1.103</ecNumber>
    </recommendedName>
    <alternativeName>
        <fullName evidence="4">N-acetyl-1-D-myo-inositol-2-amino-2-deoxy-alpha-D-glucopyranoside deacetylase</fullName>
    </alternativeName>
</protein>
<dbReference type="PANTHER" id="PTHR12993:SF26">
    <property type="entry name" value="1D-MYO-INOSITOL 2-ACETAMIDO-2-DEOXY-ALPHA-D-GLUCOPYRANOSIDE DEACETYLASE"/>
    <property type="match status" value="1"/>
</dbReference>
<dbReference type="GO" id="GO:0010125">
    <property type="term" value="P:mycothiol biosynthetic process"/>
    <property type="evidence" value="ECO:0007669"/>
    <property type="project" value="UniProtKB-UniRule"/>
</dbReference>
<dbReference type="OrthoDB" id="158614at2"/>
<keyword evidence="6" id="KW-1185">Reference proteome</keyword>
<reference evidence="6" key="1">
    <citation type="submission" date="2015-11" db="EMBL/GenBank/DDBJ databases">
        <authorList>
            <person name="Dugat-Bony E."/>
        </authorList>
    </citation>
    <scope>NUCLEOTIDE SEQUENCE [LARGE SCALE GENOMIC DNA]</scope>
    <source>
        <strain evidence="6">Mu292</strain>
    </source>
</reference>
<dbReference type="Proteomes" id="UP000182498">
    <property type="component" value="Unassembled WGS sequence"/>
</dbReference>
<dbReference type="PANTHER" id="PTHR12993">
    <property type="entry name" value="N-ACETYLGLUCOSAMINYL-PHOSPHATIDYLINOSITOL DE-N-ACETYLASE-RELATED"/>
    <property type="match status" value="1"/>
</dbReference>